<evidence type="ECO:0000256" key="1">
    <source>
        <dbReference type="ARBA" id="ARBA00000822"/>
    </source>
</evidence>
<sequence>MKIRRKGKRKALAASLTAILVFSMIPALSHPAIVTAATDSTATCEEPEWNESTAYSGGDRVSYDGKVYEAKWWTRGEQPDPNDQWGPWKYIKDCDSGVDDSESPSAPADLTVTGTTSSSVSLSWSASTDNVGVTGYDVYRGDTLAASVTGTTAEVKGLASEKTYTFTVKAKDAAGNVSEASNQVSAKTEPGDSEESTRSYVAYASSWNTSIYDLQLKNIPNYITHLNMAFAKPDTDYQKGAYDFDQEVAGFEFVEGATTNNGQKKFTPEEAQDLRDQIAALKERGTEVWVSVGGWAYSQGSQWENFNASRVIDLAVDLGASGVDIDWESSGSRCNKLEADQFSCTKDDEIAGIITSLYNEIHSRGVDLGISIAGWSTGAYYVKGTPFEEGKVQWGSPYGGTMYRVVKDHGDKIDFINLMSYDAGDYYDPREGYESYRAIYDGPIHMGMEIAPEGAGGAILEVDAPPGTVYDDEMLTGENNIASKYYNVETMVKYIKNKGKSSDGFMLWQLWKQRVHQPAPSGAATENSAGQYVCRNLPLKGDCSQTIPDLPKLDP</sequence>
<dbReference type="InterPro" id="IPR001223">
    <property type="entry name" value="Glyco_hydro18_cat"/>
</dbReference>
<dbReference type="InterPro" id="IPR011583">
    <property type="entry name" value="Chitinase_II/V-like_cat"/>
</dbReference>
<dbReference type="GO" id="GO:0008061">
    <property type="term" value="F:chitin binding"/>
    <property type="evidence" value="ECO:0007669"/>
    <property type="project" value="InterPro"/>
</dbReference>
<accession>A0A235B3S2</accession>
<dbReference type="SMART" id="SM00636">
    <property type="entry name" value="Glyco_18"/>
    <property type="match status" value="1"/>
</dbReference>
<gene>
    <name evidence="11" type="ORF">CHM34_13135</name>
</gene>
<dbReference type="Pfam" id="PF00704">
    <property type="entry name" value="Glyco_hydro_18"/>
    <property type="match status" value="1"/>
</dbReference>
<dbReference type="Gene3D" id="2.10.10.20">
    <property type="entry name" value="Carbohydrate-binding module superfamily 5/12"/>
    <property type="match status" value="1"/>
</dbReference>
<protein>
    <recommendedName>
        <fullName evidence="2">chitinase</fullName>
        <ecNumber evidence="2">3.2.1.14</ecNumber>
    </recommendedName>
</protein>
<organism evidence="11 12">
    <name type="scientific">Paludifilum halophilum</name>
    <dbReference type="NCBI Taxonomy" id="1642702"/>
    <lineage>
        <taxon>Bacteria</taxon>
        <taxon>Bacillati</taxon>
        <taxon>Bacillota</taxon>
        <taxon>Bacilli</taxon>
        <taxon>Bacillales</taxon>
        <taxon>Thermoactinomycetaceae</taxon>
        <taxon>Paludifilum</taxon>
    </lineage>
</organism>
<dbReference type="RefSeq" id="WP_094265081.1">
    <property type="nucleotide sequence ID" value="NZ_NOWF01000008.1"/>
</dbReference>
<dbReference type="Pfam" id="PF02839">
    <property type="entry name" value="CBM_5_12"/>
    <property type="match status" value="1"/>
</dbReference>
<dbReference type="SUPFAM" id="SSF51445">
    <property type="entry name" value="(Trans)glycosidases"/>
    <property type="match status" value="1"/>
</dbReference>
<dbReference type="Pfam" id="PF00041">
    <property type="entry name" value="fn3"/>
    <property type="match status" value="1"/>
</dbReference>
<dbReference type="CDD" id="cd12215">
    <property type="entry name" value="ChiC_BD"/>
    <property type="match status" value="1"/>
</dbReference>
<feature type="chain" id="PRO_5038552550" description="chitinase" evidence="9">
    <location>
        <begin position="30"/>
        <end position="555"/>
    </location>
</feature>
<comment type="caution">
    <text evidence="11">The sequence shown here is derived from an EMBL/GenBank/DDBJ whole genome shotgun (WGS) entry which is preliminary data.</text>
</comment>
<dbReference type="EMBL" id="NOWF01000008">
    <property type="protein sequence ID" value="OYD06882.1"/>
    <property type="molecule type" value="Genomic_DNA"/>
</dbReference>
<dbReference type="GO" id="GO:0008843">
    <property type="term" value="F:endochitinase activity"/>
    <property type="evidence" value="ECO:0007669"/>
    <property type="project" value="UniProtKB-EC"/>
</dbReference>
<evidence type="ECO:0000313" key="12">
    <source>
        <dbReference type="Proteomes" id="UP000215459"/>
    </source>
</evidence>
<dbReference type="PANTHER" id="PTHR11177:SF317">
    <property type="entry name" value="CHITINASE 12-RELATED"/>
    <property type="match status" value="1"/>
</dbReference>
<dbReference type="SUPFAM" id="SSF51055">
    <property type="entry name" value="Carbohydrate binding domain"/>
    <property type="match status" value="1"/>
</dbReference>
<dbReference type="GO" id="GO:0005576">
    <property type="term" value="C:extracellular region"/>
    <property type="evidence" value="ECO:0007669"/>
    <property type="project" value="InterPro"/>
</dbReference>
<dbReference type="InterPro" id="IPR003961">
    <property type="entry name" value="FN3_dom"/>
</dbReference>
<evidence type="ECO:0000256" key="7">
    <source>
        <dbReference type="ARBA" id="ARBA00023295"/>
    </source>
</evidence>
<keyword evidence="7" id="KW-0326">Glycosidase</keyword>
<dbReference type="InterPro" id="IPR050314">
    <property type="entry name" value="Glycosyl_Hydrlase_18"/>
</dbReference>
<dbReference type="AlphaFoldDB" id="A0A235B3S2"/>
<evidence type="ECO:0000256" key="2">
    <source>
        <dbReference type="ARBA" id="ARBA00012729"/>
    </source>
</evidence>
<dbReference type="SMART" id="SM00495">
    <property type="entry name" value="ChtBD3"/>
    <property type="match status" value="1"/>
</dbReference>
<evidence type="ECO:0000256" key="6">
    <source>
        <dbReference type="ARBA" id="ARBA00023277"/>
    </source>
</evidence>
<comment type="catalytic activity">
    <reaction evidence="1">
        <text>Random endo-hydrolysis of N-acetyl-beta-D-glucosaminide (1-&gt;4)-beta-linkages in chitin and chitodextrins.</text>
        <dbReference type="EC" id="3.2.1.14"/>
    </reaction>
</comment>
<dbReference type="EC" id="3.2.1.14" evidence="2"/>
<evidence type="ECO:0000259" key="10">
    <source>
        <dbReference type="PROSITE" id="PS50853"/>
    </source>
</evidence>
<name>A0A235B3S2_9BACL</name>
<keyword evidence="4" id="KW-0378">Hydrolase</keyword>
<dbReference type="InterPro" id="IPR013783">
    <property type="entry name" value="Ig-like_fold"/>
</dbReference>
<evidence type="ECO:0000313" key="11">
    <source>
        <dbReference type="EMBL" id="OYD06882.1"/>
    </source>
</evidence>
<keyword evidence="12" id="KW-1185">Reference proteome</keyword>
<keyword evidence="3 9" id="KW-0732">Signal</keyword>
<dbReference type="OrthoDB" id="9775889at2"/>
<feature type="signal peptide" evidence="9">
    <location>
        <begin position="1"/>
        <end position="29"/>
    </location>
</feature>
<evidence type="ECO:0000256" key="5">
    <source>
        <dbReference type="ARBA" id="ARBA00023024"/>
    </source>
</evidence>
<dbReference type="GO" id="GO:0030246">
    <property type="term" value="F:carbohydrate binding"/>
    <property type="evidence" value="ECO:0007669"/>
    <property type="project" value="InterPro"/>
</dbReference>
<dbReference type="Gene3D" id="2.60.40.10">
    <property type="entry name" value="Immunoglobulins"/>
    <property type="match status" value="1"/>
</dbReference>
<dbReference type="SMART" id="SM00060">
    <property type="entry name" value="FN3"/>
    <property type="match status" value="1"/>
</dbReference>
<feature type="domain" description="Fibronectin type-III" evidence="10">
    <location>
        <begin position="106"/>
        <end position="191"/>
    </location>
</feature>
<dbReference type="Proteomes" id="UP000215459">
    <property type="component" value="Unassembled WGS sequence"/>
</dbReference>
<dbReference type="InterPro" id="IPR003610">
    <property type="entry name" value="CBM5/12"/>
</dbReference>
<evidence type="ECO:0000256" key="4">
    <source>
        <dbReference type="ARBA" id="ARBA00022801"/>
    </source>
</evidence>
<dbReference type="Gene3D" id="3.20.20.80">
    <property type="entry name" value="Glycosidases"/>
    <property type="match status" value="1"/>
</dbReference>
<keyword evidence="6" id="KW-0119">Carbohydrate metabolism</keyword>
<dbReference type="PANTHER" id="PTHR11177">
    <property type="entry name" value="CHITINASE"/>
    <property type="match status" value="1"/>
</dbReference>
<proteinExistence type="predicted"/>
<dbReference type="GO" id="GO:0000272">
    <property type="term" value="P:polysaccharide catabolic process"/>
    <property type="evidence" value="ECO:0007669"/>
    <property type="project" value="UniProtKB-KW"/>
</dbReference>
<dbReference type="FunFam" id="2.60.40.10:FF:001114">
    <property type="entry name" value="Chitinase A1"/>
    <property type="match status" value="1"/>
</dbReference>
<evidence type="ECO:0000256" key="9">
    <source>
        <dbReference type="SAM" id="SignalP"/>
    </source>
</evidence>
<keyword evidence="8" id="KW-0624">Polysaccharide degradation</keyword>
<keyword evidence="5" id="KW-0146">Chitin degradation</keyword>
<dbReference type="InterPro" id="IPR036116">
    <property type="entry name" value="FN3_sf"/>
</dbReference>
<dbReference type="PROSITE" id="PS50853">
    <property type="entry name" value="FN3"/>
    <property type="match status" value="1"/>
</dbReference>
<reference evidence="11 12" key="1">
    <citation type="submission" date="2017-07" db="EMBL/GenBank/DDBJ databases">
        <title>The genome sequence of Paludifilum halophilum highlights mechanisms for microbial adaptation to high salt environemnts.</title>
        <authorList>
            <person name="Belbahri L."/>
        </authorList>
    </citation>
    <scope>NUCLEOTIDE SEQUENCE [LARGE SCALE GENOMIC DNA]</scope>
    <source>
        <strain evidence="11 12">DSM 102817</strain>
    </source>
</reference>
<dbReference type="GO" id="GO:0006032">
    <property type="term" value="P:chitin catabolic process"/>
    <property type="evidence" value="ECO:0007669"/>
    <property type="project" value="UniProtKB-KW"/>
</dbReference>
<dbReference type="SUPFAM" id="SSF49265">
    <property type="entry name" value="Fibronectin type III"/>
    <property type="match status" value="1"/>
</dbReference>
<evidence type="ECO:0000256" key="8">
    <source>
        <dbReference type="ARBA" id="ARBA00023326"/>
    </source>
</evidence>
<evidence type="ECO:0000256" key="3">
    <source>
        <dbReference type="ARBA" id="ARBA00022729"/>
    </source>
</evidence>
<dbReference type="InterPro" id="IPR036573">
    <property type="entry name" value="CBM_sf_5/12"/>
</dbReference>
<dbReference type="InterPro" id="IPR017853">
    <property type="entry name" value="GH"/>
</dbReference>